<evidence type="ECO:0000256" key="3">
    <source>
        <dbReference type="PROSITE-ProRule" id="PRU00492"/>
    </source>
</evidence>
<feature type="domain" description="ATP-cone" evidence="4">
    <location>
        <begin position="3"/>
        <end position="95"/>
    </location>
</feature>
<dbReference type="NCBIfam" id="TIGR02487">
    <property type="entry name" value="NrdD"/>
    <property type="match status" value="1"/>
</dbReference>
<dbReference type="GO" id="GO:0008998">
    <property type="term" value="F:ribonucleoside-triphosphate reductase (thioredoxin) activity"/>
    <property type="evidence" value="ECO:0007669"/>
    <property type="project" value="InterPro"/>
</dbReference>
<dbReference type="InterPro" id="IPR005144">
    <property type="entry name" value="ATP-cone_dom"/>
</dbReference>
<evidence type="ECO:0000256" key="2">
    <source>
        <dbReference type="ARBA" id="ARBA00022840"/>
    </source>
</evidence>
<gene>
    <name evidence="5" type="ORF">SAMN05444406_11134</name>
</gene>
<keyword evidence="6" id="KW-1185">Reference proteome</keyword>
<evidence type="ECO:0000259" key="4">
    <source>
        <dbReference type="PROSITE" id="PS51161"/>
    </source>
</evidence>
<proteinExistence type="predicted"/>
<dbReference type="PANTHER" id="PTHR21075">
    <property type="entry name" value="ANAEROBIC RIBONUCLEOSIDE-TRIPHOSPHATE REDUCTASE"/>
    <property type="match status" value="1"/>
</dbReference>
<name>A0A1I5VI14_9FIRM</name>
<evidence type="ECO:0000313" key="5">
    <source>
        <dbReference type="EMBL" id="SFQ07145.1"/>
    </source>
</evidence>
<dbReference type="InterPro" id="IPR012833">
    <property type="entry name" value="NrdD"/>
</dbReference>
<accession>A0A1I5VI14</accession>
<dbReference type="PANTHER" id="PTHR21075:SF0">
    <property type="entry name" value="ANAEROBIC RIBONUCLEOSIDE-TRIPHOSPHATE REDUCTASE"/>
    <property type="match status" value="1"/>
</dbReference>
<dbReference type="Pfam" id="PF13597">
    <property type="entry name" value="NRDD"/>
    <property type="match status" value="1"/>
</dbReference>
<dbReference type="GO" id="GO:0005524">
    <property type="term" value="F:ATP binding"/>
    <property type="evidence" value="ECO:0007669"/>
    <property type="project" value="UniProtKB-UniRule"/>
</dbReference>
<organism evidence="5 6">
    <name type="scientific">Caldicoprobacter faecalis</name>
    <dbReference type="NCBI Taxonomy" id="937334"/>
    <lineage>
        <taxon>Bacteria</taxon>
        <taxon>Bacillati</taxon>
        <taxon>Bacillota</taxon>
        <taxon>Clostridia</taxon>
        <taxon>Caldicoprobacterales</taxon>
        <taxon>Caldicoprobacteraceae</taxon>
        <taxon>Caldicoprobacter</taxon>
    </lineage>
</organism>
<dbReference type="GO" id="GO:0004748">
    <property type="term" value="F:ribonucleoside-diphosphate reductase activity, thioredoxin disulfide as acceptor"/>
    <property type="evidence" value="ECO:0007669"/>
    <property type="project" value="TreeGrafter"/>
</dbReference>
<dbReference type="GO" id="GO:0031250">
    <property type="term" value="C:anaerobic ribonucleoside-triphosphate reductase complex"/>
    <property type="evidence" value="ECO:0007669"/>
    <property type="project" value="TreeGrafter"/>
</dbReference>
<dbReference type="OrthoDB" id="9804622at2"/>
<dbReference type="RefSeq" id="WP_092282279.1">
    <property type="nucleotide sequence ID" value="NZ_FOXR01000011.1"/>
</dbReference>
<evidence type="ECO:0000313" key="6">
    <source>
        <dbReference type="Proteomes" id="UP000198577"/>
    </source>
</evidence>
<dbReference type="Pfam" id="PF03477">
    <property type="entry name" value="ATP-cone"/>
    <property type="match status" value="1"/>
</dbReference>
<dbReference type="GO" id="GO:0009265">
    <property type="term" value="P:2'-deoxyribonucleotide biosynthetic process"/>
    <property type="evidence" value="ECO:0007669"/>
    <property type="project" value="TreeGrafter"/>
</dbReference>
<keyword evidence="2 3" id="KW-0067">ATP-binding</keyword>
<sequence>MITQIRKRDGRIEKFQPEKITWAIFKAAMACGGNDFNRAEELCRQVVDIANLKFGDRIPDVEAIQDIVEKVLIENGHAQTAKAYILYREKRRNARNLNALIGATIEMFSNYLGDKDWQIKENANTHKSVNGLNNYVREVFTKNYWLHEIYPQEVREAHESGDCHIHDLGFFGPYCAGWDLRQLLLEGFGGVPGKVESKPAKHLRSFLGQIVNSTFTTQGETAGAQAWSSIDTYCAPFIRYDKMTYSQVRQCIQEFIFNINVPTRVGFQCPFSNLTFDIKVPATLRDQPVIIGGQMMDETYGEFQEEMDMFNRAFCDVMLEGDAKGRVFTFPIPTINVTPDFDWDSPVVEDFMKITCKYGIPYFANYINSDLSPEDAVSMCCRLRLDITELRKRGGGLFGSNPMTGSIGVVTINLPRIGYLSSSEREFKSRLWRQVQIAKTALEIKRKVIEQQSENGLYPYSTHYLRHIKERTGQYWYNHFSTIGIVGMNEALLNFMGKDITTPEGQAFAIEVMHYLRDLLIELQKETGHFYNLEATPAEATAYRLAKLDKSRYPDIITAGDDETPYYTNSTQLPVGYTDDIFEVVALQDELQSLYTGGTVLHLYLGEQIEDTAVAKKLIQKIFTQSKIPYISITPTFSICNQHGYIKGEHFKCPQCGAEAEVWSRVTGYLRPVQNYNPGKKREYFDRKKFKIREETL</sequence>
<dbReference type="AlphaFoldDB" id="A0A1I5VI14"/>
<keyword evidence="1 3" id="KW-0547">Nucleotide-binding</keyword>
<dbReference type="GO" id="GO:0006260">
    <property type="term" value="P:DNA replication"/>
    <property type="evidence" value="ECO:0007669"/>
    <property type="project" value="InterPro"/>
</dbReference>
<dbReference type="STRING" id="937334.SAMN05444406_11134"/>
<dbReference type="SUPFAM" id="SSF51998">
    <property type="entry name" value="PFL-like glycyl radical enzymes"/>
    <property type="match status" value="1"/>
</dbReference>
<dbReference type="EMBL" id="FOXR01000011">
    <property type="protein sequence ID" value="SFQ07145.1"/>
    <property type="molecule type" value="Genomic_DNA"/>
</dbReference>
<dbReference type="PROSITE" id="PS51161">
    <property type="entry name" value="ATP_CONE"/>
    <property type="match status" value="1"/>
</dbReference>
<dbReference type="Gene3D" id="3.20.70.20">
    <property type="match status" value="1"/>
</dbReference>
<evidence type="ECO:0000256" key="1">
    <source>
        <dbReference type="ARBA" id="ARBA00022741"/>
    </source>
</evidence>
<dbReference type="NCBIfam" id="NF006126">
    <property type="entry name" value="PRK08270.1"/>
    <property type="match status" value="1"/>
</dbReference>
<dbReference type="CDD" id="cd01675">
    <property type="entry name" value="RNR_III"/>
    <property type="match status" value="1"/>
</dbReference>
<protein>
    <submittedName>
        <fullName evidence="5">Ribonucleoside-triphosphate reductase class III catalytic subunit</fullName>
    </submittedName>
</protein>
<dbReference type="Proteomes" id="UP000198577">
    <property type="component" value="Unassembled WGS sequence"/>
</dbReference>
<reference evidence="5 6" key="1">
    <citation type="submission" date="2016-10" db="EMBL/GenBank/DDBJ databases">
        <authorList>
            <person name="de Groot N.N."/>
        </authorList>
    </citation>
    <scope>NUCLEOTIDE SEQUENCE [LARGE SCALE GENOMIC DNA]</scope>
    <source>
        <strain evidence="5 6">DSM 20678</strain>
    </source>
</reference>